<protein>
    <recommendedName>
        <fullName evidence="6">BZIP domain-containing protein</fullName>
    </recommendedName>
</protein>
<dbReference type="EMBL" id="CP119903">
    <property type="protein sequence ID" value="WFD23572.1"/>
    <property type="molecule type" value="Genomic_DNA"/>
</dbReference>
<dbReference type="SUPFAM" id="SSF57959">
    <property type="entry name" value="Leucine zipper domain"/>
    <property type="match status" value="1"/>
</dbReference>
<dbReference type="Pfam" id="PF00400">
    <property type="entry name" value="WD40"/>
    <property type="match status" value="3"/>
</dbReference>
<feature type="compositionally biased region" description="Low complexity" evidence="5">
    <location>
        <begin position="750"/>
        <end position="764"/>
    </location>
</feature>
<dbReference type="InterPro" id="IPR015943">
    <property type="entry name" value="WD40/YVTN_repeat-like_dom_sf"/>
</dbReference>
<feature type="region of interest" description="Disordered" evidence="5">
    <location>
        <begin position="871"/>
        <end position="897"/>
    </location>
</feature>
<feature type="repeat" description="WD" evidence="3">
    <location>
        <begin position="224"/>
        <end position="265"/>
    </location>
</feature>
<keyword evidence="8" id="KW-1185">Reference proteome</keyword>
<dbReference type="PANTHER" id="PTHR22838:SF0">
    <property type="entry name" value="WD REPEAT-CONTAINING PROTEIN 26"/>
    <property type="match status" value="1"/>
</dbReference>
<dbReference type="InterPro" id="IPR001680">
    <property type="entry name" value="WD40_rpt"/>
</dbReference>
<feature type="repeat" description="WD" evidence="3">
    <location>
        <begin position="559"/>
        <end position="584"/>
    </location>
</feature>
<evidence type="ECO:0000256" key="2">
    <source>
        <dbReference type="ARBA" id="ARBA00022737"/>
    </source>
</evidence>
<feature type="coiled-coil region" evidence="4">
    <location>
        <begin position="975"/>
        <end position="1009"/>
    </location>
</feature>
<dbReference type="InterPro" id="IPR004827">
    <property type="entry name" value="bZIP"/>
</dbReference>
<dbReference type="CDD" id="cd12193">
    <property type="entry name" value="bZIP_GCN4"/>
    <property type="match status" value="1"/>
</dbReference>
<dbReference type="InterPro" id="IPR046347">
    <property type="entry name" value="bZIP_sf"/>
</dbReference>
<evidence type="ECO:0000313" key="8">
    <source>
        <dbReference type="Proteomes" id="UP001214415"/>
    </source>
</evidence>
<keyword evidence="4" id="KW-0175">Coiled coil</keyword>
<keyword evidence="2" id="KW-0677">Repeat</keyword>
<dbReference type="SUPFAM" id="SSF50978">
    <property type="entry name" value="WD40 repeat-like"/>
    <property type="match status" value="1"/>
</dbReference>
<evidence type="ECO:0000256" key="4">
    <source>
        <dbReference type="SAM" id="Coils"/>
    </source>
</evidence>
<evidence type="ECO:0000256" key="3">
    <source>
        <dbReference type="PROSITE-ProRule" id="PRU00221"/>
    </source>
</evidence>
<gene>
    <name evidence="7" type="ORF">MEQU1_002265</name>
</gene>
<sequence>MMQALERLGMIQTVQALKDESHLLTETPSMAELRAAVLEGHWDKAIEELGRMAGSVTFHEPRSLNFTDWDKARRGRSNQELGLAYLCVRVYEEQFLEELEEQKAHSAMKILRESIKSQYPPPSFTERLTRLLLCSTAEDVRRTANWPGASGGARQALMHDMELWFSPDDVLPSHRLDMLLRQALSYQRAQYPYQGVDGESLKHSLLTDYRPSGNSFPKQCTMVLQGHTDEVWVAKFSHNNDILASGGKDGRVILWDVKNQMQAITCLQHTEPVSNMAWSSDDKRLLVSSEEVVVEWDLADKGARVLAEHESSITAVQWLPESLPTSHDQEAMYVTGALDHKIHFWRWGGAKEKTLDFAPFRILGLDVSPNGRYMVILGWKSPPDLAQLRMIEETINESGEDHMTALKRFSDLMRRHVGGKPWNQLPRELQILYPLFSKSSEYEDLEEPCEPTVPKEYLIDDCFPYFARVHVRKKPMRVWVWDNNAQGLVQSFDFSHKFNYVSFSQDGQHVLLSQAHGPVHMMDIHSGSIVQKYYGRKAASAVLRTAFAFQGDDLIQDIGTYVISGSDDGHLRIWHRATGQYLQTSCKHPEGRVNDLAWCHGPSRMLASCGDDATVRIWEPGKRKGFQPAEKKLSENVLMHQAPEPQGSFAQLAFQVHAIPSSKQEPEERQEREPSLLPKNFDPLATGLANGPVAVKTADHAVLEHLSPRLSMLPIDGHALQAGWSDESPALTDSLLSLDFESASGMGSTLLSSGGLSELSPLETSQEDGNPQLFSPLDSVTLPVSGIESTCPHQGSTGPSPVDRFASPPLSSMKRDFTLFPSTTTRRSVGGQEATGDILSLLDTLNGRAGESPKQPTSETMPPTASLQEIVQPAKPCAPSEASMSPSSTTESDAPNLLRTAKRRRREADELLPIDAPIQPRKYLTESATSRRDLVAGKGTTEQGSLSPTSTDGSRELDARSQKRLSNTLAARRSRHRKAEELKRLYETIASLEKEAAMWKQRCEVAEKERDQALMSRPW</sequence>
<dbReference type="Gene3D" id="3.30.160.60">
    <property type="entry name" value="Classic Zinc Finger"/>
    <property type="match status" value="1"/>
</dbReference>
<dbReference type="InterPro" id="IPR019775">
    <property type="entry name" value="WD40_repeat_CS"/>
</dbReference>
<evidence type="ECO:0000256" key="5">
    <source>
        <dbReference type="SAM" id="MobiDB-lite"/>
    </source>
</evidence>
<feature type="compositionally biased region" description="Polar residues" evidence="5">
    <location>
        <begin position="882"/>
        <end position="893"/>
    </location>
</feature>
<dbReference type="InterPro" id="IPR036322">
    <property type="entry name" value="WD40_repeat_dom_sf"/>
</dbReference>
<dbReference type="SMART" id="SM00320">
    <property type="entry name" value="WD40"/>
    <property type="match status" value="5"/>
</dbReference>
<keyword evidence="1 3" id="KW-0853">WD repeat</keyword>
<dbReference type="AlphaFoldDB" id="A0AAF0IZK1"/>
<dbReference type="PROSITE" id="PS50082">
    <property type="entry name" value="WD_REPEATS_2"/>
    <property type="match status" value="2"/>
</dbReference>
<feature type="region of interest" description="Disordered" evidence="5">
    <location>
        <begin position="750"/>
        <end position="814"/>
    </location>
</feature>
<dbReference type="InterPro" id="IPR051350">
    <property type="entry name" value="WD_repeat-ST_regulator"/>
</dbReference>
<feature type="compositionally biased region" description="Polar residues" evidence="5">
    <location>
        <begin position="787"/>
        <end position="799"/>
    </location>
</feature>
<evidence type="ECO:0000259" key="6">
    <source>
        <dbReference type="PROSITE" id="PS00036"/>
    </source>
</evidence>
<dbReference type="GO" id="GO:0003700">
    <property type="term" value="F:DNA-binding transcription factor activity"/>
    <property type="evidence" value="ECO:0007669"/>
    <property type="project" value="InterPro"/>
</dbReference>
<accession>A0AAF0IZK1</accession>
<dbReference type="Gene3D" id="2.130.10.10">
    <property type="entry name" value="YVTN repeat-like/Quinoprotein amine dehydrogenase"/>
    <property type="match status" value="2"/>
</dbReference>
<dbReference type="Proteomes" id="UP001214415">
    <property type="component" value="Chromosome 4"/>
</dbReference>
<reference evidence="7" key="1">
    <citation type="submission" date="2023-03" db="EMBL/GenBank/DDBJ databases">
        <title>Mating type loci evolution in Malassezia.</title>
        <authorList>
            <person name="Coelho M.A."/>
        </authorList>
    </citation>
    <scope>NUCLEOTIDE SEQUENCE</scope>
    <source>
        <strain evidence="7">CBS 12830</strain>
    </source>
</reference>
<name>A0AAF0IZK1_9BASI</name>
<proteinExistence type="predicted"/>
<evidence type="ECO:0000256" key="1">
    <source>
        <dbReference type="ARBA" id="ARBA00022574"/>
    </source>
</evidence>
<dbReference type="PROSITE" id="PS00036">
    <property type="entry name" value="BZIP_BASIC"/>
    <property type="match status" value="1"/>
</dbReference>
<dbReference type="PROSITE" id="PS50294">
    <property type="entry name" value="WD_REPEATS_REGION"/>
    <property type="match status" value="1"/>
</dbReference>
<evidence type="ECO:0000313" key="7">
    <source>
        <dbReference type="EMBL" id="WFD23572.1"/>
    </source>
</evidence>
<dbReference type="PANTHER" id="PTHR22838">
    <property type="entry name" value="WD REPEAT PROTEIN 26-RELATED"/>
    <property type="match status" value="1"/>
</dbReference>
<organism evidence="7 8">
    <name type="scientific">Malassezia equina</name>
    <dbReference type="NCBI Taxonomy" id="1381935"/>
    <lineage>
        <taxon>Eukaryota</taxon>
        <taxon>Fungi</taxon>
        <taxon>Dikarya</taxon>
        <taxon>Basidiomycota</taxon>
        <taxon>Ustilaginomycotina</taxon>
        <taxon>Malasseziomycetes</taxon>
        <taxon>Malasseziales</taxon>
        <taxon>Malasseziaceae</taxon>
        <taxon>Malassezia</taxon>
    </lineage>
</organism>
<feature type="compositionally biased region" description="Polar residues" evidence="5">
    <location>
        <begin position="940"/>
        <end position="952"/>
    </location>
</feature>
<feature type="region of interest" description="Disordered" evidence="5">
    <location>
        <begin position="922"/>
        <end position="962"/>
    </location>
</feature>
<feature type="domain" description="BZIP" evidence="6">
    <location>
        <begin position="963"/>
        <end position="977"/>
    </location>
</feature>
<dbReference type="PROSITE" id="PS00678">
    <property type="entry name" value="WD_REPEATS_1"/>
    <property type="match status" value="1"/>
</dbReference>